<dbReference type="WBParaSite" id="EVEC_0000626301-mRNA-1">
    <property type="protein sequence ID" value="EVEC_0000626301-mRNA-1"/>
    <property type="gene ID" value="EVEC_0000626301"/>
</dbReference>
<evidence type="ECO:0000259" key="7">
    <source>
        <dbReference type="PROSITE" id="PS50157"/>
    </source>
</evidence>
<keyword evidence="4" id="KW-0862">Zinc</keyword>
<dbReference type="FunFam" id="3.30.160.60:FF:000733">
    <property type="entry name" value="Zinc finger protein 236 variant"/>
    <property type="match status" value="1"/>
</dbReference>
<evidence type="ECO:0000313" key="9">
    <source>
        <dbReference type="Proteomes" id="UP000274131"/>
    </source>
</evidence>
<evidence type="ECO:0000256" key="4">
    <source>
        <dbReference type="ARBA" id="ARBA00022833"/>
    </source>
</evidence>
<feature type="domain" description="C2H2-type" evidence="7">
    <location>
        <begin position="159"/>
        <end position="186"/>
    </location>
</feature>
<feature type="domain" description="C2H2-type" evidence="7">
    <location>
        <begin position="218"/>
        <end position="243"/>
    </location>
</feature>
<dbReference type="GO" id="GO:0008270">
    <property type="term" value="F:zinc ion binding"/>
    <property type="evidence" value="ECO:0007669"/>
    <property type="project" value="UniProtKB-KW"/>
</dbReference>
<keyword evidence="9" id="KW-1185">Reference proteome</keyword>
<dbReference type="AlphaFoldDB" id="A0A0N4V7J6"/>
<reference evidence="8 9" key="2">
    <citation type="submission" date="2018-10" db="EMBL/GenBank/DDBJ databases">
        <authorList>
            <consortium name="Pathogen Informatics"/>
        </authorList>
    </citation>
    <scope>NUCLEOTIDE SEQUENCE [LARGE SCALE GENOMIC DNA]</scope>
</reference>
<organism evidence="10">
    <name type="scientific">Enterobius vermicularis</name>
    <name type="common">Human pinworm</name>
    <dbReference type="NCBI Taxonomy" id="51028"/>
    <lineage>
        <taxon>Eukaryota</taxon>
        <taxon>Metazoa</taxon>
        <taxon>Ecdysozoa</taxon>
        <taxon>Nematoda</taxon>
        <taxon>Chromadorea</taxon>
        <taxon>Rhabditida</taxon>
        <taxon>Spirurina</taxon>
        <taxon>Oxyuridomorpha</taxon>
        <taxon>Oxyuroidea</taxon>
        <taxon>Oxyuridae</taxon>
        <taxon>Enterobius</taxon>
    </lineage>
</organism>
<dbReference type="PROSITE" id="PS50157">
    <property type="entry name" value="ZINC_FINGER_C2H2_2"/>
    <property type="match status" value="7"/>
</dbReference>
<dbReference type="STRING" id="51028.A0A0N4V7J6"/>
<feature type="domain" description="C2H2-type" evidence="7">
    <location>
        <begin position="46"/>
        <end position="73"/>
    </location>
</feature>
<proteinExistence type="predicted"/>
<reference evidence="10" key="1">
    <citation type="submission" date="2017-02" db="UniProtKB">
        <authorList>
            <consortium name="WormBaseParasite"/>
        </authorList>
    </citation>
    <scope>IDENTIFICATION</scope>
</reference>
<dbReference type="InterPro" id="IPR013087">
    <property type="entry name" value="Znf_C2H2_type"/>
</dbReference>
<dbReference type="FunFam" id="3.30.160.60:FF:000352">
    <property type="entry name" value="zinc finger protein 3 homolog"/>
    <property type="match status" value="1"/>
</dbReference>
<dbReference type="EMBL" id="UXUI01008298">
    <property type="protein sequence ID" value="VDD91123.1"/>
    <property type="molecule type" value="Genomic_DNA"/>
</dbReference>
<protein>
    <submittedName>
        <fullName evidence="10">Zinc finger protein</fullName>
    </submittedName>
</protein>
<dbReference type="PROSITE" id="PS00028">
    <property type="entry name" value="ZINC_FINGER_C2H2_1"/>
    <property type="match status" value="6"/>
</dbReference>
<evidence type="ECO:0000256" key="6">
    <source>
        <dbReference type="PROSITE-ProRule" id="PRU00042"/>
    </source>
</evidence>
<dbReference type="GO" id="GO:0000981">
    <property type="term" value="F:DNA-binding transcription factor activity, RNA polymerase II-specific"/>
    <property type="evidence" value="ECO:0007669"/>
    <property type="project" value="TreeGrafter"/>
</dbReference>
<evidence type="ECO:0000313" key="8">
    <source>
        <dbReference type="EMBL" id="VDD91123.1"/>
    </source>
</evidence>
<name>A0A0N4V7J6_ENTVE</name>
<keyword evidence="3 6" id="KW-0863">Zinc-finger</keyword>
<dbReference type="SMART" id="SM00355">
    <property type="entry name" value="ZnF_C2H2"/>
    <property type="match status" value="7"/>
</dbReference>
<dbReference type="FunFam" id="3.30.160.60:FF:002869">
    <property type="entry name" value="Comb gap splice variant cg14"/>
    <property type="match status" value="1"/>
</dbReference>
<keyword evidence="2" id="KW-0677">Repeat</keyword>
<dbReference type="GO" id="GO:0000977">
    <property type="term" value="F:RNA polymerase II transcription regulatory region sequence-specific DNA binding"/>
    <property type="evidence" value="ECO:0007669"/>
    <property type="project" value="TreeGrafter"/>
</dbReference>
<dbReference type="GO" id="GO:0005634">
    <property type="term" value="C:nucleus"/>
    <property type="evidence" value="ECO:0007669"/>
    <property type="project" value="TreeGrafter"/>
</dbReference>
<sequence>MTVIRTNDSNMRHPAKIFDCTECGKTFKHPSKIAEHVRIHTGEKPFRCELCGAAFSQGNSLKVHLRLHRGERPFSCDYCSRDFLTSSQKRSHEKIHLRKLVHSFLFFSMFLVKGQDVDKASPHNRRKPQTHRCEYCGRVDKYPSKIQAHMRTHTGEKPFKCDICGVGFSQRTPMRMHIRRHLNQKPYVCDVDGCGERFINGSLLNAHQNAKHFVRKRYACMRGCGRSFVQARNQRKHEAKCTHKIAVRSNFDESFHINSLEHSCGSSAALRSVSQNDGITAVGQKFTDECRGFEGIEDRQRLVDSDHFLETADEVRN</sequence>
<feature type="domain" description="C2H2-type" evidence="7">
    <location>
        <begin position="18"/>
        <end position="45"/>
    </location>
</feature>
<dbReference type="PANTHER" id="PTHR24409:SF430">
    <property type="entry name" value="C2H2-TYPE DOMAIN-CONTAINING PROTEIN"/>
    <property type="match status" value="1"/>
</dbReference>
<keyword evidence="1" id="KW-0479">Metal-binding</keyword>
<evidence type="ECO:0000313" key="10">
    <source>
        <dbReference type="WBParaSite" id="EVEC_0000626301-mRNA-1"/>
    </source>
</evidence>
<feature type="domain" description="C2H2-type" evidence="7">
    <location>
        <begin position="74"/>
        <end position="96"/>
    </location>
</feature>
<evidence type="ECO:0000256" key="3">
    <source>
        <dbReference type="ARBA" id="ARBA00022771"/>
    </source>
</evidence>
<evidence type="ECO:0000256" key="5">
    <source>
        <dbReference type="ARBA" id="ARBA00023242"/>
    </source>
</evidence>
<accession>A0A0N4V7J6</accession>
<feature type="domain" description="C2H2-type" evidence="7">
    <location>
        <begin position="131"/>
        <end position="158"/>
    </location>
</feature>
<feature type="domain" description="C2H2-type" evidence="7">
    <location>
        <begin position="187"/>
        <end position="217"/>
    </location>
</feature>
<evidence type="ECO:0000256" key="2">
    <source>
        <dbReference type="ARBA" id="ARBA00022737"/>
    </source>
</evidence>
<gene>
    <name evidence="8" type="ORF">EVEC_LOCUS5874</name>
</gene>
<dbReference type="InterPro" id="IPR036236">
    <property type="entry name" value="Znf_C2H2_sf"/>
</dbReference>
<evidence type="ECO:0000256" key="1">
    <source>
        <dbReference type="ARBA" id="ARBA00022723"/>
    </source>
</evidence>
<dbReference type="OrthoDB" id="6077919at2759"/>
<keyword evidence="5" id="KW-0539">Nucleus</keyword>
<dbReference type="PANTHER" id="PTHR24409">
    <property type="entry name" value="ZINC FINGER PROTEIN 142"/>
    <property type="match status" value="1"/>
</dbReference>
<dbReference type="SUPFAM" id="SSF57667">
    <property type="entry name" value="beta-beta-alpha zinc fingers"/>
    <property type="match status" value="4"/>
</dbReference>
<dbReference type="Gene3D" id="3.30.160.60">
    <property type="entry name" value="Classic Zinc Finger"/>
    <property type="match status" value="6"/>
</dbReference>
<dbReference type="Pfam" id="PF00096">
    <property type="entry name" value="zf-C2H2"/>
    <property type="match status" value="5"/>
</dbReference>
<dbReference type="Proteomes" id="UP000274131">
    <property type="component" value="Unassembled WGS sequence"/>
</dbReference>